<keyword evidence="5" id="KW-0479">Metal-binding</keyword>
<protein>
    <recommendedName>
        <fullName evidence="5">Deoxyuridine 5'-triphosphate nucleotidohydrolase</fullName>
        <shortName evidence="5">dUTPase</shortName>
        <ecNumber evidence="5">3.6.1.23</ecNumber>
    </recommendedName>
    <alternativeName>
        <fullName evidence="5">dUTP pyrophosphatase</fullName>
    </alternativeName>
</protein>
<dbReference type="RefSeq" id="WP_280660389.1">
    <property type="nucleotide sequence ID" value="NZ_CP120373.1"/>
</dbReference>
<comment type="catalytic activity">
    <reaction evidence="4 5">
        <text>dUTP + H2O = dUMP + diphosphate + H(+)</text>
        <dbReference type="Rhea" id="RHEA:10248"/>
        <dbReference type="ChEBI" id="CHEBI:15377"/>
        <dbReference type="ChEBI" id="CHEBI:15378"/>
        <dbReference type="ChEBI" id="CHEBI:33019"/>
        <dbReference type="ChEBI" id="CHEBI:61555"/>
        <dbReference type="ChEBI" id="CHEBI:246422"/>
        <dbReference type="EC" id="3.6.1.23"/>
    </reaction>
</comment>
<dbReference type="HAMAP" id="MF_00116">
    <property type="entry name" value="dUTPase_bact"/>
    <property type="match status" value="1"/>
</dbReference>
<reference evidence="7 8" key="1">
    <citation type="submission" date="2023-03" db="EMBL/GenBank/DDBJ databases">
        <authorList>
            <person name="Kaur S."/>
            <person name="Espinosa-Saiz D."/>
            <person name="Velazquez E."/>
            <person name="Menendez E."/>
            <person name="diCenzo G.C."/>
        </authorList>
    </citation>
    <scope>NUCLEOTIDE SEQUENCE [LARGE SCALE GENOMIC DNA]</scope>
    <source>
        <strain evidence="7 8">LMG 24692</strain>
    </source>
</reference>
<gene>
    <name evidence="5 7" type="primary">dut</name>
    <name evidence="7" type="ORF">PZN02_000873</name>
</gene>
<evidence type="ECO:0000256" key="2">
    <source>
        <dbReference type="ARBA" id="ARBA00022801"/>
    </source>
</evidence>
<evidence type="ECO:0000256" key="5">
    <source>
        <dbReference type="HAMAP-Rule" id="MF_00116"/>
    </source>
</evidence>
<evidence type="ECO:0000256" key="4">
    <source>
        <dbReference type="ARBA" id="ARBA00047686"/>
    </source>
</evidence>
<sequence length="158" mass="16631">MIKRPLENRPALTLVRLPHAQDLDVPAYETAGAAGMDLRAAVPAGESMTIKPGARALVPTGFIFEIPAGYEGQVRPRSGLAFKHGITCLNTPGTIDSDYRGELKVLLINLGEEDFVIERGMRIAQMVVAPVTQVAIREADGASTTARGGGGFGSTGSK</sequence>
<comment type="cofactor">
    <cofactor evidence="5">
        <name>Mg(2+)</name>
        <dbReference type="ChEBI" id="CHEBI:18420"/>
    </cofactor>
</comment>
<comment type="function">
    <text evidence="5">This enzyme is involved in nucleotide metabolism: it produces dUMP, the immediate precursor of thymidine nucleotides and it decreases the intracellular concentration of dUTP so that uracil cannot be incorporated into DNA.</text>
</comment>
<dbReference type="InterPro" id="IPR033704">
    <property type="entry name" value="dUTPase_trimeric"/>
</dbReference>
<feature type="binding site" evidence="5">
    <location>
        <begin position="77"/>
        <end position="79"/>
    </location>
    <ligand>
        <name>substrate</name>
    </ligand>
</feature>
<feature type="binding site" evidence="5">
    <location>
        <begin position="94"/>
        <end position="96"/>
    </location>
    <ligand>
        <name>substrate</name>
    </ligand>
</feature>
<dbReference type="NCBIfam" id="NF001862">
    <property type="entry name" value="PRK00601.1"/>
    <property type="match status" value="1"/>
</dbReference>
<dbReference type="Gene3D" id="2.70.40.10">
    <property type="match status" value="1"/>
</dbReference>
<feature type="domain" description="dUTPase-like" evidence="6">
    <location>
        <begin position="24"/>
        <end position="156"/>
    </location>
</feature>
<dbReference type="InterPro" id="IPR008181">
    <property type="entry name" value="dUTPase"/>
</dbReference>
<dbReference type="Proteomes" id="UP001229355">
    <property type="component" value="Chromosome 1"/>
</dbReference>
<dbReference type="NCBIfam" id="TIGR00576">
    <property type="entry name" value="dut"/>
    <property type="match status" value="1"/>
</dbReference>
<dbReference type="PANTHER" id="PTHR11241:SF0">
    <property type="entry name" value="DEOXYURIDINE 5'-TRIPHOSPHATE NUCLEOTIDOHYDROLASE"/>
    <property type="match status" value="1"/>
</dbReference>
<dbReference type="GO" id="GO:0004170">
    <property type="term" value="F:dUTP diphosphatase activity"/>
    <property type="evidence" value="ECO:0007669"/>
    <property type="project" value="UniProtKB-EC"/>
</dbReference>
<dbReference type="CDD" id="cd07557">
    <property type="entry name" value="trimeric_dUTPase"/>
    <property type="match status" value="1"/>
</dbReference>
<dbReference type="InterPro" id="IPR029054">
    <property type="entry name" value="dUTPase-like"/>
</dbReference>
<evidence type="ECO:0000256" key="3">
    <source>
        <dbReference type="ARBA" id="ARBA00023080"/>
    </source>
</evidence>
<proteinExistence type="inferred from homology"/>
<keyword evidence="2 5" id="KW-0378">Hydrolase</keyword>
<organism evidence="7 8">
    <name type="scientific">Sinorhizobium garamanticum</name>
    <dbReference type="NCBI Taxonomy" id="680247"/>
    <lineage>
        <taxon>Bacteria</taxon>
        <taxon>Pseudomonadati</taxon>
        <taxon>Pseudomonadota</taxon>
        <taxon>Alphaproteobacteria</taxon>
        <taxon>Hyphomicrobiales</taxon>
        <taxon>Rhizobiaceae</taxon>
        <taxon>Sinorhizobium/Ensifer group</taxon>
        <taxon>Sinorhizobium</taxon>
    </lineage>
</organism>
<evidence type="ECO:0000256" key="1">
    <source>
        <dbReference type="ARBA" id="ARBA00006581"/>
    </source>
</evidence>
<keyword evidence="5" id="KW-0460">Magnesium</keyword>
<dbReference type="SUPFAM" id="SSF51283">
    <property type="entry name" value="dUTPase-like"/>
    <property type="match status" value="1"/>
</dbReference>
<evidence type="ECO:0000313" key="7">
    <source>
        <dbReference type="EMBL" id="WEX88391.1"/>
    </source>
</evidence>
<dbReference type="Pfam" id="PF00692">
    <property type="entry name" value="dUTPase"/>
    <property type="match status" value="1"/>
</dbReference>
<comment type="similarity">
    <text evidence="1 5">Belongs to the dUTPase family.</text>
</comment>
<feature type="binding site" evidence="5">
    <location>
        <position position="90"/>
    </location>
    <ligand>
        <name>substrate</name>
    </ligand>
</feature>
<keyword evidence="3 5" id="KW-0546">Nucleotide metabolism</keyword>
<keyword evidence="8" id="KW-1185">Reference proteome</keyword>
<name>A0ABY8DHD2_9HYPH</name>
<comment type="caution">
    <text evidence="5">Lacks conserved residue(s) required for the propagation of feature annotation.</text>
</comment>
<evidence type="ECO:0000259" key="6">
    <source>
        <dbReference type="Pfam" id="PF00692"/>
    </source>
</evidence>
<dbReference type="EC" id="3.6.1.23" evidence="5"/>
<dbReference type="EMBL" id="CP120373">
    <property type="protein sequence ID" value="WEX88391.1"/>
    <property type="molecule type" value="Genomic_DNA"/>
</dbReference>
<dbReference type="PANTHER" id="PTHR11241">
    <property type="entry name" value="DEOXYURIDINE 5'-TRIPHOSPHATE NUCLEOTIDOHYDROLASE"/>
    <property type="match status" value="1"/>
</dbReference>
<dbReference type="InterPro" id="IPR036157">
    <property type="entry name" value="dUTPase-like_sf"/>
</dbReference>
<evidence type="ECO:0000313" key="8">
    <source>
        <dbReference type="Proteomes" id="UP001229355"/>
    </source>
</evidence>
<comment type="pathway">
    <text evidence="5">Pyrimidine metabolism; dUMP biosynthesis; dUMP from dCTP (dUTP route): step 2/2.</text>
</comment>
<accession>A0ABY8DHD2</accession>